<dbReference type="GO" id="GO:0010468">
    <property type="term" value="P:regulation of gene expression"/>
    <property type="evidence" value="ECO:0007669"/>
    <property type="project" value="TreeGrafter"/>
</dbReference>
<dbReference type="PANTHER" id="PTHR24056">
    <property type="entry name" value="CELL DIVISION PROTEIN KINASE"/>
    <property type="match status" value="1"/>
</dbReference>
<keyword evidence="3" id="KW-0723">Serine/threonine-protein kinase</keyword>
<dbReference type="FunFam" id="1.10.510.10:FF:000624">
    <property type="entry name" value="Mitogen-activated protein kinase"/>
    <property type="match status" value="1"/>
</dbReference>
<protein>
    <recommendedName>
        <fullName evidence="8">Cyclin-dependent kinase 1</fullName>
        <ecNumber evidence="2">2.7.11.22</ecNumber>
    </recommendedName>
</protein>
<evidence type="ECO:0000256" key="1">
    <source>
        <dbReference type="ARBA" id="ARBA00006485"/>
    </source>
</evidence>
<dbReference type="Gene3D" id="3.30.200.20">
    <property type="entry name" value="Phosphorylase Kinase, domain 1"/>
    <property type="match status" value="1"/>
</dbReference>
<dbReference type="Proteomes" id="UP000620104">
    <property type="component" value="Unassembled WGS sequence"/>
</dbReference>
<keyword evidence="5" id="KW-0547">Nucleotide-binding</keyword>
<evidence type="ECO:0000256" key="3">
    <source>
        <dbReference type="ARBA" id="ARBA00022527"/>
    </source>
</evidence>
<dbReference type="EC" id="2.7.11.22" evidence="2"/>
<dbReference type="Gene3D" id="1.10.510.10">
    <property type="entry name" value="Transferase(Phosphotransferase) domain 1"/>
    <property type="match status" value="1"/>
</dbReference>
<dbReference type="OrthoDB" id="204883at2759"/>
<dbReference type="GO" id="GO:0030332">
    <property type="term" value="F:cyclin binding"/>
    <property type="evidence" value="ECO:0007669"/>
    <property type="project" value="TreeGrafter"/>
</dbReference>
<dbReference type="InterPro" id="IPR011009">
    <property type="entry name" value="Kinase-like_dom_sf"/>
</dbReference>
<evidence type="ECO:0000256" key="7">
    <source>
        <dbReference type="ARBA" id="ARBA00022840"/>
    </source>
</evidence>
<dbReference type="PROSITE" id="PS50011">
    <property type="entry name" value="PROTEIN_KINASE_DOM"/>
    <property type="match status" value="1"/>
</dbReference>
<evidence type="ECO:0000313" key="10">
    <source>
        <dbReference type="EMBL" id="GHJ88307.1"/>
    </source>
</evidence>
<evidence type="ECO:0000259" key="9">
    <source>
        <dbReference type="PROSITE" id="PS50011"/>
    </source>
</evidence>
<accession>A0A8H3TWA8</accession>
<dbReference type="InterPro" id="IPR008271">
    <property type="entry name" value="Ser/Thr_kinase_AS"/>
</dbReference>
<reference evidence="10" key="1">
    <citation type="submission" date="2020-07" db="EMBL/GenBank/DDBJ databases">
        <title>Draft Genome Sequence of a Deep-Sea Yeast, Naganishia (Cryptococcus) liquefaciens strain N6.</title>
        <authorList>
            <person name="Han Y.W."/>
            <person name="Kajitani R."/>
            <person name="Morimoto H."/>
            <person name="Parhat M."/>
            <person name="Tsubouchi H."/>
            <person name="Bakenova O."/>
            <person name="Ogata M."/>
            <person name="Argunhan B."/>
            <person name="Aoki R."/>
            <person name="Kajiwara S."/>
            <person name="Itoh T."/>
            <person name="Iwasaki H."/>
        </authorList>
    </citation>
    <scope>NUCLEOTIDE SEQUENCE</scope>
    <source>
        <strain evidence="10">N6</strain>
    </source>
</reference>
<evidence type="ECO:0000256" key="8">
    <source>
        <dbReference type="ARBA" id="ARBA00039266"/>
    </source>
</evidence>
<dbReference type="GO" id="GO:0005737">
    <property type="term" value="C:cytoplasm"/>
    <property type="evidence" value="ECO:0007669"/>
    <property type="project" value="TreeGrafter"/>
</dbReference>
<organism evidence="10 11">
    <name type="scientific">Naganishia liquefaciens</name>
    <dbReference type="NCBI Taxonomy" id="104408"/>
    <lineage>
        <taxon>Eukaryota</taxon>
        <taxon>Fungi</taxon>
        <taxon>Dikarya</taxon>
        <taxon>Basidiomycota</taxon>
        <taxon>Agaricomycotina</taxon>
        <taxon>Tremellomycetes</taxon>
        <taxon>Filobasidiales</taxon>
        <taxon>Filobasidiaceae</taxon>
        <taxon>Naganishia</taxon>
    </lineage>
</organism>
<dbReference type="PROSITE" id="PS00108">
    <property type="entry name" value="PROTEIN_KINASE_ST"/>
    <property type="match status" value="1"/>
</dbReference>
<comment type="caution">
    <text evidence="10">The sequence shown here is derived from an EMBL/GenBank/DDBJ whole genome shotgun (WGS) entry which is preliminary data.</text>
</comment>
<evidence type="ECO:0000256" key="5">
    <source>
        <dbReference type="ARBA" id="ARBA00022741"/>
    </source>
</evidence>
<proteinExistence type="inferred from homology"/>
<dbReference type="Pfam" id="PF00069">
    <property type="entry name" value="Pkinase"/>
    <property type="match status" value="1"/>
</dbReference>
<gene>
    <name evidence="10" type="ORF">NliqN6_4709</name>
</gene>
<dbReference type="InterPro" id="IPR050108">
    <property type="entry name" value="CDK"/>
</dbReference>
<dbReference type="GO" id="GO:0007165">
    <property type="term" value="P:signal transduction"/>
    <property type="evidence" value="ECO:0007669"/>
    <property type="project" value="TreeGrafter"/>
</dbReference>
<sequence>MTTSSSTTLEEEASVAAVQKKSGRPVAIKRLIIGAQAMERTASGSIHREIEILKQVSHKNVIPLLDVIHRRTSRVESMLVFPRIELDLDRFLKDPLAETPNHLIQSLMRQLLQGLAHLHGKQIIHRDLKPANLLVSKTGDLKIADLGSARKLPNRDFTTDMTNLVVSMWYRAPELLMGEVEYGPEVDMWSVGCILSEVFLHEVLLQGSDEIDQLTRIFRLCWDPSDFRYRQALKDKWVQTSSGQLAKPALSCIQPRKTLALRDDWRFGGASANMRQLLQQLLQMDAKRRIQAMDALQSPFIKAASFEPHPLTYKAPQLDVGATNSGFPHRAFWDSRYQQYVHF</sequence>
<comment type="similarity">
    <text evidence="1">Belongs to the protein kinase superfamily. CMGC Ser/Thr protein kinase family. CDC2/CDKX subfamily.</text>
</comment>
<keyword evidence="4" id="KW-0808">Transferase</keyword>
<dbReference type="AlphaFoldDB" id="A0A8H3TWA8"/>
<evidence type="ECO:0000313" key="11">
    <source>
        <dbReference type="Proteomes" id="UP000620104"/>
    </source>
</evidence>
<dbReference type="EMBL" id="BLZA01000030">
    <property type="protein sequence ID" value="GHJ88307.1"/>
    <property type="molecule type" value="Genomic_DNA"/>
</dbReference>
<feature type="domain" description="Protein kinase" evidence="9">
    <location>
        <begin position="1"/>
        <end position="301"/>
    </location>
</feature>
<dbReference type="SUPFAM" id="SSF56112">
    <property type="entry name" value="Protein kinase-like (PK-like)"/>
    <property type="match status" value="1"/>
</dbReference>
<dbReference type="InterPro" id="IPR000719">
    <property type="entry name" value="Prot_kinase_dom"/>
</dbReference>
<dbReference type="GO" id="GO:0004693">
    <property type="term" value="F:cyclin-dependent protein serine/threonine kinase activity"/>
    <property type="evidence" value="ECO:0007669"/>
    <property type="project" value="UniProtKB-EC"/>
</dbReference>
<keyword evidence="11" id="KW-1185">Reference proteome</keyword>
<dbReference type="GO" id="GO:0005634">
    <property type="term" value="C:nucleus"/>
    <property type="evidence" value="ECO:0007669"/>
    <property type="project" value="TreeGrafter"/>
</dbReference>
<dbReference type="GO" id="GO:0005524">
    <property type="term" value="F:ATP binding"/>
    <property type="evidence" value="ECO:0007669"/>
    <property type="project" value="UniProtKB-KW"/>
</dbReference>
<evidence type="ECO:0000256" key="4">
    <source>
        <dbReference type="ARBA" id="ARBA00022679"/>
    </source>
</evidence>
<dbReference type="GO" id="GO:0000307">
    <property type="term" value="C:cyclin-dependent protein kinase holoenzyme complex"/>
    <property type="evidence" value="ECO:0007669"/>
    <property type="project" value="TreeGrafter"/>
</dbReference>
<name>A0A8H3TWA8_9TREE</name>
<keyword evidence="7" id="KW-0067">ATP-binding</keyword>
<dbReference type="GO" id="GO:0010389">
    <property type="term" value="P:regulation of G2/M transition of mitotic cell cycle"/>
    <property type="evidence" value="ECO:0007669"/>
    <property type="project" value="TreeGrafter"/>
</dbReference>
<dbReference type="SMART" id="SM00220">
    <property type="entry name" value="S_TKc"/>
    <property type="match status" value="1"/>
</dbReference>
<keyword evidence="6" id="KW-0418">Kinase</keyword>
<dbReference type="GO" id="GO:0000082">
    <property type="term" value="P:G1/S transition of mitotic cell cycle"/>
    <property type="evidence" value="ECO:0007669"/>
    <property type="project" value="TreeGrafter"/>
</dbReference>
<evidence type="ECO:0000256" key="2">
    <source>
        <dbReference type="ARBA" id="ARBA00012425"/>
    </source>
</evidence>
<evidence type="ECO:0000256" key="6">
    <source>
        <dbReference type="ARBA" id="ARBA00022777"/>
    </source>
</evidence>
<dbReference type="PANTHER" id="PTHR24056:SF254">
    <property type="entry name" value="CYCLIN-DEPENDENT KINASE 2"/>
    <property type="match status" value="1"/>
</dbReference>